<dbReference type="Pfam" id="PF05025">
    <property type="entry name" value="RbsD_FucU"/>
    <property type="match status" value="1"/>
</dbReference>
<evidence type="ECO:0000313" key="7">
    <source>
        <dbReference type="EMBL" id="SCX82096.1"/>
    </source>
</evidence>
<feature type="binding site" evidence="6">
    <location>
        <position position="28"/>
    </location>
    <ligand>
        <name>substrate</name>
    </ligand>
</feature>
<dbReference type="HAMAP" id="MF_01661">
    <property type="entry name" value="D_rib_pyranase"/>
    <property type="match status" value="1"/>
</dbReference>
<comment type="function">
    <text evidence="6">Catalyzes the interconversion of beta-pyran and beta-furan forms of D-ribose.</text>
</comment>
<comment type="subcellular location">
    <subcellularLocation>
        <location evidence="6">Cytoplasm</location>
    </subcellularLocation>
</comment>
<dbReference type="Proteomes" id="UP000199588">
    <property type="component" value="Unassembled WGS sequence"/>
</dbReference>
<feature type="active site" description="Proton donor" evidence="6">
    <location>
        <position position="20"/>
    </location>
</feature>
<evidence type="ECO:0000313" key="8">
    <source>
        <dbReference type="Proteomes" id="UP000199588"/>
    </source>
</evidence>
<dbReference type="SUPFAM" id="SSF102546">
    <property type="entry name" value="RbsD-like"/>
    <property type="match status" value="1"/>
</dbReference>
<protein>
    <recommendedName>
        <fullName evidence="2 6">D-ribose pyranase</fullName>
        <ecNumber evidence="2 6">5.4.99.62</ecNumber>
    </recommendedName>
</protein>
<name>A0A1G5AW44_9PAST</name>
<evidence type="ECO:0000256" key="4">
    <source>
        <dbReference type="ARBA" id="ARBA00023235"/>
    </source>
</evidence>
<comment type="catalytic activity">
    <reaction evidence="1 6">
        <text>beta-D-ribopyranose = beta-D-ribofuranose</text>
        <dbReference type="Rhea" id="RHEA:25432"/>
        <dbReference type="ChEBI" id="CHEBI:27476"/>
        <dbReference type="ChEBI" id="CHEBI:47002"/>
        <dbReference type="EC" id="5.4.99.62"/>
    </reaction>
</comment>
<dbReference type="RefSeq" id="WP_090654133.1">
    <property type="nucleotide sequence ID" value="NZ_CP015031.1"/>
</dbReference>
<sequence length="139" mass="15596">MKKTTILNAQLSYSIATLGHTDGLCICDAGLPIPDCVERVDLALTRGTPGFLETLYCITQEMFVERVVIAEEVKQKNPQILTALLEHFKTLEVEQGNQIQVDYVLHERFKQLTHENKAIVRTGECSPYANVILYSGVPF</sequence>
<dbReference type="Gene3D" id="3.40.1650.10">
    <property type="entry name" value="RbsD-like domain"/>
    <property type="match status" value="1"/>
</dbReference>
<evidence type="ECO:0000256" key="1">
    <source>
        <dbReference type="ARBA" id="ARBA00000223"/>
    </source>
</evidence>
<dbReference type="PANTHER" id="PTHR37831:SF1">
    <property type="entry name" value="D-RIBOSE PYRANASE"/>
    <property type="match status" value="1"/>
</dbReference>
<dbReference type="InterPro" id="IPR023750">
    <property type="entry name" value="RbsD-like_sf"/>
</dbReference>
<keyword evidence="5 6" id="KW-0119">Carbohydrate metabolism</keyword>
<feature type="binding site" evidence="6">
    <location>
        <begin position="128"/>
        <end position="130"/>
    </location>
    <ligand>
        <name>substrate</name>
    </ligand>
</feature>
<keyword evidence="4 6" id="KW-0413">Isomerase</keyword>
<evidence type="ECO:0000256" key="3">
    <source>
        <dbReference type="ARBA" id="ARBA00022490"/>
    </source>
</evidence>
<comment type="pathway">
    <text evidence="6">Carbohydrate metabolism; D-ribose degradation; D-ribose 5-phosphate from beta-D-ribopyranose: step 1/2.</text>
</comment>
<dbReference type="NCBIfam" id="NF008761">
    <property type="entry name" value="PRK11797.1"/>
    <property type="match status" value="1"/>
</dbReference>
<accession>A0A1G5AW44</accession>
<dbReference type="PANTHER" id="PTHR37831">
    <property type="entry name" value="D-RIBOSE PYRANASE"/>
    <property type="match status" value="1"/>
</dbReference>
<keyword evidence="8" id="KW-1185">Reference proteome</keyword>
<dbReference type="InterPro" id="IPR007721">
    <property type="entry name" value="RbsD_FucU"/>
</dbReference>
<organism evidence="7 8">
    <name type="scientific">Basfia succiniciproducens</name>
    <dbReference type="NCBI Taxonomy" id="653940"/>
    <lineage>
        <taxon>Bacteria</taxon>
        <taxon>Pseudomonadati</taxon>
        <taxon>Pseudomonadota</taxon>
        <taxon>Gammaproteobacteria</taxon>
        <taxon>Pasteurellales</taxon>
        <taxon>Pasteurellaceae</taxon>
        <taxon>Basfia</taxon>
    </lineage>
</organism>
<proteinExistence type="inferred from homology"/>
<dbReference type="EC" id="5.4.99.62" evidence="2 6"/>
<reference evidence="7 8" key="1">
    <citation type="submission" date="2016-10" db="EMBL/GenBank/DDBJ databases">
        <authorList>
            <person name="Varghese N."/>
            <person name="Submissions S."/>
        </authorList>
    </citation>
    <scope>NUCLEOTIDE SEQUENCE [LARGE SCALE GENOMIC DNA]</scope>
    <source>
        <strain evidence="7 8">DSM 22022</strain>
    </source>
</reference>
<feature type="binding site" evidence="6">
    <location>
        <position position="106"/>
    </location>
    <ligand>
        <name>substrate</name>
    </ligand>
</feature>
<evidence type="ECO:0000256" key="5">
    <source>
        <dbReference type="ARBA" id="ARBA00023277"/>
    </source>
</evidence>
<comment type="caution">
    <text evidence="7">The sequence shown here is derived from an EMBL/GenBank/DDBJ whole genome shotgun (WGS) entry which is preliminary data.</text>
</comment>
<evidence type="ECO:0000256" key="2">
    <source>
        <dbReference type="ARBA" id="ARBA00012862"/>
    </source>
</evidence>
<evidence type="ECO:0000256" key="6">
    <source>
        <dbReference type="HAMAP-Rule" id="MF_01661"/>
    </source>
</evidence>
<comment type="subunit">
    <text evidence="6">Homodecamer.</text>
</comment>
<dbReference type="InterPro" id="IPR023064">
    <property type="entry name" value="D-ribose_pyranase"/>
</dbReference>
<dbReference type="EMBL" id="FMUQ01000003">
    <property type="protein sequence ID" value="SCX82096.1"/>
    <property type="molecule type" value="Genomic_DNA"/>
</dbReference>
<keyword evidence="3 6" id="KW-0963">Cytoplasm</keyword>
<comment type="similarity">
    <text evidence="6">Belongs to the RbsD / FucU family. RbsD subfamily.</text>
</comment>
<gene>
    <name evidence="6" type="primary">rbsD</name>
    <name evidence="7" type="ORF">SAMN02910354_00495</name>
</gene>